<dbReference type="InterPro" id="IPR015330">
    <property type="entry name" value="DNA_primase/pol_bifunc_N"/>
</dbReference>
<accession>C6R6G1</accession>
<dbReference type="Pfam" id="PF09250">
    <property type="entry name" value="Prim-Pol"/>
    <property type="match status" value="1"/>
</dbReference>
<evidence type="ECO:0000259" key="1">
    <source>
        <dbReference type="SMART" id="SM00942"/>
    </source>
</evidence>
<comment type="caution">
    <text evidence="3">The sequence shown here is derived from an EMBL/GenBank/DDBJ whole genome shotgun (WGS) entry which is preliminary data.</text>
</comment>
<organism evidence="3 4">
    <name type="scientific">Corynebacterium tuberculostearicum SK141</name>
    <dbReference type="NCBI Taxonomy" id="553206"/>
    <lineage>
        <taxon>Bacteria</taxon>
        <taxon>Bacillati</taxon>
        <taxon>Actinomycetota</taxon>
        <taxon>Actinomycetes</taxon>
        <taxon>Mycobacteriales</taxon>
        <taxon>Corynebacteriaceae</taxon>
        <taxon>Corynebacterium</taxon>
    </lineage>
</organism>
<feature type="domain" description="Primase C-terminal 1" evidence="1">
    <location>
        <begin position="178"/>
        <end position="238"/>
    </location>
</feature>
<name>C6R6G1_9CORY</name>
<proteinExistence type="predicted"/>
<gene>
    <name evidence="3" type="ORF">CORTU0001_1093</name>
</gene>
<evidence type="ECO:0000259" key="2">
    <source>
        <dbReference type="SMART" id="SM00943"/>
    </source>
</evidence>
<dbReference type="SMART" id="SM00943">
    <property type="entry name" value="Prim-Pol"/>
    <property type="match status" value="1"/>
</dbReference>
<reference evidence="3 4" key="1">
    <citation type="submission" date="2009-06" db="EMBL/GenBank/DDBJ databases">
        <authorList>
            <person name="Dodson R."/>
            <person name="Sebastian Y."/>
            <person name="Madupu R."/>
            <person name="Durkin A.S."/>
            <person name="Torralba M."/>
            <person name="Methe B."/>
            <person name="Sutton G.G."/>
            <person name="Strausberg R.L."/>
            <person name="Nelson K.E."/>
        </authorList>
    </citation>
    <scope>NUCLEOTIDE SEQUENCE [LARGE SCALE GENOMIC DNA]</scope>
    <source>
        <strain evidence="3 4">SK141</strain>
    </source>
</reference>
<evidence type="ECO:0000313" key="3">
    <source>
        <dbReference type="EMBL" id="EET78237.1"/>
    </source>
</evidence>
<dbReference type="SMART" id="SM00942">
    <property type="entry name" value="PriCT_1"/>
    <property type="match status" value="1"/>
</dbReference>
<evidence type="ECO:0000313" key="4">
    <source>
        <dbReference type="Proteomes" id="UP000004384"/>
    </source>
</evidence>
<dbReference type="EMBL" id="ACVP01000003">
    <property type="protein sequence ID" value="EET78237.1"/>
    <property type="molecule type" value="Genomic_DNA"/>
</dbReference>
<sequence length="242" mass="25974">MKVGPLEGKAPLAAVVPHGFKDFTSDARRVRSWWSTYPTANIGANPPRGVVVIDIDVKHGGIESWAQLTAGHVVPETLTVLTGSGGWHLWFRLPYQGKLRGQLAATDSGIDVKTHTGYLVMPPSVHPDTGGLYLLHTWAPIAPLPQWLYRHVYAPLRATRPARPGLLTIAPGDGAGLIRVVAESEEGQRNKVLFWAACRAAEDGLNIDRQLIDAGTAAGLPEWEARRTVASAHNKIAGGVAA</sequence>
<dbReference type="SUPFAM" id="SSF56747">
    <property type="entry name" value="Prim-pol domain"/>
    <property type="match status" value="1"/>
</dbReference>
<dbReference type="CDD" id="cd04859">
    <property type="entry name" value="Prim_Pol"/>
    <property type="match status" value="1"/>
</dbReference>
<dbReference type="AlphaFoldDB" id="C6R6G1"/>
<feature type="domain" description="DNA primase/polymerase bifunctional N-terminal" evidence="2">
    <location>
        <begin position="1"/>
        <end position="148"/>
    </location>
</feature>
<dbReference type="Proteomes" id="UP000004384">
    <property type="component" value="Unassembled WGS sequence"/>
</dbReference>
<dbReference type="InterPro" id="IPR014820">
    <property type="entry name" value="PriCT_1"/>
</dbReference>
<protein>
    <submittedName>
        <fullName evidence="3">Bifunctional DNA primase/polymerase domain protein</fullName>
    </submittedName>
</protein>